<proteinExistence type="predicted"/>
<name>A0A7Y4GZR3_9BRAD</name>
<comment type="caution">
    <text evidence="1">The sequence shown here is derived from an EMBL/GenBank/DDBJ whole genome shotgun (WGS) entry which is preliminary data.</text>
</comment>
<dbReference type="RefSeq" id="WP_171707851.1">
    <property type="nucleotide sequence ID" value="NZ_JAAVLW010000001.1"/>
</dbReference>
<protein>
    <submittedName>
        <fullName evidence="1">DUF429 domain-containing protein</fullName>
    </submittedName>
</protein>
<evidence type="ECO:0000313" key="2">
    <source>
        <dbReference type="Proteomes" id="UP000528734"/>
    </source>
</evidence>
<accession>A0A7Y4GZR3</accession>
<sequence>MRALGLDGFCKGWVAVSLADGQRKISFHCDIADALSAPFDRIAIDIPIGMGDDGRRGCDLLAREKLRPHTCRVFDGARRWLWEEFDHPDRANDEALRRGQKRVSRQLWHLGSKIMQVDAFVRANRSLDIRETHPELVFQRLNGGEPLQSKKSEAGILLRQKLLKREGFEDIERWLTHIRIGIGAKADDVLDACAAALAAHDPSGSVPEGSPPFDAHGLPMQIWF</sequence>
<evidence type="ECO:0000313" key="1">
    <source>
        <dbReference type="EMBL" id="NOJ44949.1"/>
    </source>
</evidence>
<organism evidence="1 2">
    <name type="scientific">Bradyrhizobium archetypum</name>
    <dbReference type="NCBI Taxonomy" id="2721160"/>
    <lineage>
        <taxon>Bacteria</taxon>
        <taxon>Pseudomonadati</taxon>
        <taxon>Pseudomonadota</taxon>
        <taxon>Alphaproteobacteria</taxon>
        <taxon>Hyphomicrobiales</taxon>
        <taxon>Nitrobacteraceae</taxon>
        <taxon>Bradyrhizobium</taxon>
    </lineage>
</organism>
<dbReference type="Proteomes" id="UP000528734">
    <property type="component" value="Unassembled WGS sequence"/>
</dbReference>
<keyword evidence="2" id="KW-1185">Reference proteome</keyword>
<dbReference type="EMBL" id="JAAVLW010000001">
    <property type="protein sequence ID" value="NOJ44949.1"/>
    <property type="molecule type" value="Genomic_DNA"/>
</dbReference>
<dbReference type="InterPro" id="IPR007362">
    <property type="entry name" value="DUF429"/>
</dbReference>
<dbReference type="Pfam" id="PF04250">
    <property type="entry name" value="DUF429"/>
    <property type="match status" value="1"/>
</dbReference>
<gene>
    <name evidence="1" type="ORF">HCN50_01605</name>
</gene>
<reference evidence="1 2" key="1">
    <citation type="submission" date="2020-03" db="EMBL/GenBank/DDBJ databases">
        <title>Bradyrhizobium diversity isolated from nodules of Muelleranthus trifoliolatus.</title>
        <authorList>
            <person name="Klepa M."/>
            <person name="Helene L."/>
            <person name="Hungria M."/>
        </authorList>
    </citation>
    <scope>NUCLEOTIDE SEQUENCE [LARGE SCALE GENOMIC DNA]</scope>
    <source>
        <strain evidence="1 2">WSM 1744</strain>
    </source>
</reference>
<dbReference type="AlphaFoldDB" id="A0A7Y4GZR3"/>